<evidence type="ECO:0008006" key="5">
    <source>
        <dbReference type="Google" id="ProtNLM"/>
    </source>
</evidence>
<feature type="transmembrane region" description="Helical" evidence="2">
    <location>
        <begin position="145"/>
        <end position="166"/>
    </location>
</feature>
<keyword evidence="2" id="KW-0812">Transmembrane</keyword>
<keyword evidence="2" id="KW-1133">Transmembrane helix</keyword>
<evidence type="ECO:0000313" key="3">
    <source>
        <dbReference type="EMBL" id="EPE30182.1"/>
    </source>
</evidence>
<keyword evidence="2" id="KW-0472">Membrane</keyword>
<dbReference type="KEGG" id="glz:GLAREA_12905"/>
<dbReference type="HOGENOM" id="CLU_1261615_0_0_1"/>
<feature type="compositionally biased region" description="Low complexity" evidence="1">
    <location>
        <begin position="102"/>
        <end position="136"/>
    </location>
</feature>
<dbReference type="GeneID" id="19471945"/>
<gene>
    <name evidence="3" type="ORF">GLAREA_12905</name>
</gene>
<proteinExistence type="predicted"/>
<evidence type="ECO:0000256" key="1">
    <source>
        <dbReference type="SAM" id="MobiDB-lite"/>
    </source>
</evidence>
<reference evidence="3 4" key="1">
    <citation type="journal article" date="2013" name="BMC Genomics">
        <title>Genomics-driven discovery of the pneumocandin biosynthetic gene cluster in the fungus Glarea lozoyensis.</title>
        <authorList>
            <person name="Chen L."/>
            <person name="Yue Q."/>
            <person name="Zhang X."/>
            <person name="Xiang M."/>
            <person name="Wang C."/>
            <person name="Li S."/>
            <person name="Che Y."/>
            <person name="Ortiz-Lopez F.J."/>
            <person name="Bills G.F."/>
            <person name="Liu X."/>
            <person name="An Z."/>
        </authorList>
    </citation>
    <scope>NUCLEOTIDE SEQUENCE [LARGE SCALE GENOMIC DNA]</scope>
    <source>
        <strain evidence="4">ATCC 20868 / MF5171</strain>
    </source>
</reference>
<feature type="region of interest" description="Disordered" evidence="1">
    <location>
        <begin position="189"/>
        <end position="219"/>
    </location>
</feature>
<accession>S3CUV4</accession>
<protein>
    <recommendedName>
        <fullName evidence="5">Mid2 domain-containing protein</fullName>
    </recommendedName>
</protein>
<keyword evidence="4" id="KW-1185">Reference proteome</keyword>
<dbReference type="CDD" id="cd12087">
    <property type="entry name" value="TM_EGFR-like"/>
    <property type="match status" value="1"/>
</dbReference>
<sequence>MKRAETTDSVILVTRTTIVDVSEPVTVKPTNTITSVVTFTPIISVTVTSTNSEDPPEFIAPTQTQESTPASTTLGISAPTTSPSNPLIPSSTGSTLKTSARPSVTSATSNASSQVTSSASTTSSETSTPTEQAASSGRGKSKGPVIGGAIGAIAFLVLLGVFIWWYKRRQAKARKPRIVAGYRAGDGEISKPAETGLARADSTPSRSWQTSPDAATNFN</sequence>
<dbReference type="Proteomes" id="UP000016922">
    <property type="component" value="Unassembled WGS sequence"/>
</dbReference>
<evidence type="ECO:0000256" key="2">
    <source>
        <dbReference type="SAM" id="Phobius"/>
    </source>
</evidence>
<name>S3CUV4_GLAL2</name>
<dbReference type="OMA" id="PRIVAGY"/>
<dbReference type="AlphaFoldDB" id="S3CUV4"/>
<feature type="region of interest" description="Disordered" evidence="1">
    <location>
        <begin position="48"/>
        <end position="141"/>
    </location>
</feature>
<dbReference type="eggNOG" id="KOG1216">
    <property type="taxonomic scope" value="Eukaryota"/>
</dbReference>
<feature type="compositionally biased region" description="Polar residues" evidence="1">
    <location>
        <begin position="61"/>
        <end position="101"/>
    </location>
</feature>
<feature type="compositionally biased region" description="Polar residues" evidence="1">
    <location>
        <begin position="202"/>
        <end position="219"/>
    </location>
</feature>
<dbReference type="EMBL" id="KE145365">
    <property type="protein sequence ID" value="EPE30182.1"/>
    <property type="molecule type" value="Genomic_DNA"/>
</dbReference>
<evidence type="ECO:0000313" key="4">
    <source>
        <dbReference type="Proteomes" id="UP000016922"/>
    </source>
</evidence>
<dbReference type="RefSeq" id="XP_008082859.1">
    <property type="nucleotide sequence ID" value="XM_008084668.1"/>
</dbReference>
<organism evidence="3 4">
    <name type="scientific">Glarea lozoyensis (strain ATCC 20868 / MF5171)</name>
    <dbReference type="NCBI Taxonomy" id="1116229"/>
    <lineage>
        <taxon>Eukaryota</taxon>
        <taxon>Fungi</taxon>
        <taxon>Dikarya</taxon>
        <taxon>Ascomycota</taxon>
        <taxon>Pezizomycotina</taxon>
        <taxon>Leotiomycetes</taxon>
        <taxon>Helotiales</taxon>
        <taxon>Helotiaceae</taxon>
        <taxon>Glarea</taxon>
    </lineage>
</organism>